<protein>
    <submittedName>
        <fullName evidence="4">Two-component system response regulator YcbB</fullName>
    </submittedName>
</protein>
<organism evidence="4 5">
    <name type="scientific">Pseudogracilibacillus auburnensis</name>
    <dbReference type="NCBI Taxonomy" id="1494959"/>
    <lineage>
        <taxon>Bacteria</taxon>
        <taxon>Bacillati</taxon>
        <taxon>Bacillota</taxon>
        <taxon>Bacilli</taxon>
        <taxon>Bacillales</taxon>
        <taxon>Bacillaceae</taxon>
        <taxon>Pseudogracilibacillus</taxon>
    </lineage>
</organism>
<evidence type="ECO:0000259" key="3">
    <source>
        <dbReference type="PROSITE" id="PS50110"/>
    </source>
</evidence>
<keyword evidence="1 2" id="KW-0597">Phosphoprotein</keyword>
<dbReference type="Pfam" id="PF08664">
    <property type="entry name" value="YcbB"/>
    <property type="match status" value="1"/>
</dbReference>
<dbReference type="Proteomes" id="UP000247978">
    <property type="component" value="Unassembled WGS sequence"/>
</dbReference>
<dbReference type="OrthoDB" id="1684633at2"/>
<dbReference type="PANTHER" id="PTHR44591">
    <property type="entry name" value="STRESS RESPONSE REGULATOR PROTEIN 1"/>
    <property type="match status" value="1"/>
</dbReference>
<dbReference type="GO" id="GO:0000160">
    <property type="term" value="P:phosphorelay signal transduction system"/>
    <property type="evidence" value="ECO:0007669"/>
    <property type="project" value="InterPro"/>
</dbReference>
<dbReference type="InterPro" id="IPR011006">
    <property type="entry name" value="CheY-like_superfamily"/>
</dbReference>
<feature type="modified residue" description="4-aspartylphosphate" evidence="2">
    <location>
        <position position="54"/>
    </location>
</feature>
<dbReference type="AlphaFoldDB" id="A0A2V3W1X2"/>
<dbReference type="InterPro" id="IPR013972">
    <property type="entry name" value="YcbB"/>
</dbReference>
<comment type="caution">
    <text evidence="4">The sequence shown here is derived from an EMBL/GenBank/DDBJ whole genome shotgun (WGS) entry which is preliminary data.</text>
</comment>
<keyword evidence="5" id="KW-1185">Reference proteome</keyword>
<evidence type="ECO:0000313" key="5">
    <source>
        <dbReference type="Proteomes" id="UP000247978"/>
    </source>
</evidence>
<sequence length="306" mass="34653">MVGFGIIDDDPVCRRMLESIIEENNLGKILTSSPGGDDAMEDIMETNPQVVLIDLLMPGMDGITIIMELQKAGYGGNFIMISQIDNKEMVAEAYKNGIEFFIHKPINRAEVTAVIENVKAKLKLNQSLYTIKKSLSQLEITPASVLKETDPLTDSSDRIVQHILMSIGLIGERGSNDILTAMEILIDKNYSINNFPPLKELYEKIAIHYNRFIDEEELKREIRAIEQRIRRSVMLALTNLASIGLTDYTNPKFEHYASLLFDFQDVRLKMNELKNEDSKVSGVKINVKKFLQVIYVETLDKLHAGE</sequence>
<dbReference type="PROSITE" id="PS50110">
    <property type="entry name" value="RESPONSE_REGULATORY"/>
    <property type="match status" value="1"/>
</dbReference>
<proteinExistence type="predicted"/>
<dbReference type="SMART" id="SM00448">
    <property type="entry name" value="REC"/>
    <property type="match status" value="1"/>
</dbReference>
<reference evidence="4 5" key="1">
    <citation type="submission" date="2018-05" db="EMBL/GenBank/DDBJ databases">
        <title>Genomic Encyclopedia of Type Strains, Phase IV (KMG-IV): sequencing the most valuable type-strain genomes for metagenomic binning, comparative biology and taxonomic classification.</title>
        <authorList>
            <person name="Goeker M."/>
        </authorList>
    </citation>
    <scope>NUCLEOTIDE SEQUENCE [LARGE SCALE GENOMIC DNA]</scope>
    <source>
        <strain evidence="4 5">DSM 28556</strain>
    </source>
</reference>
<dbReference type="SUPFAM" id="SSF52172">
    <property type="entry name" value="CheY-like"/>
    <property type="match status" value="1"/>
</dbReference>
<accession>A0A2V3W1X2</accession>
<dbReference type="EMBL" id="QJJQ01000004">
    <property type="protein sequence ID" value="PXW87910.1"/>
    <property type="molecule type" value="Genomic_DNA"/>
</dbReference>
<dbReference type="Pfam" id="PF00072">
    <property type="entry name" value="Response_reg"/>
    <property type="match status" value="1"/>
</dbReference>
<dbReference type="InterPro" id="IPR050595">
    <property type="entry name" value="Bact_response_regulator"/>
</dbReference>
<gene>
    <name evidence="4" type="ORF">DFR56_10458</name>
</gene>
<evidence type="ECO:0000256" key="1">
    <source>
        <dbReference type="ARBA" id="ARBA00022553"/>
    </source>
</evidence>
<dbReference type="RefSeq" id="WP_110394740.1">
    <property type="nucleotide sequence ID" value="NZ_JADIJL010000007.1"/>
</dbReference>
<name>A0A2V3W1X2_9BACI</name>
<dbReference type="PANTHER" id="PTHR44591:SF3">
    <property type="entry name" value="RESPONSE REGULATORY DOMAIN-CONTAINING PROTEIN"/>
    <property type="match status" value="1"/>
</dbReference>
<feature type="domain" description="Response regulatory" evidence="3">
    <location>
        <begin position="3"/>
        <end position="119"/>
    </location>
</feature>
<evidence type="ECO:0000256" key="2">
    <source>
        <dbReference type="PROSITE-ProRule" id="PRU00169"/>
    </source>
</evidence>
<dbReference type="Gene3D" id="3.40.50.2300">
    <property type="match status" value="1"/>
</dbReference>
<dbReference type="InterPro" id="IPR001789">
    <property type="entry name" value="Sig_transdc_resp-reg_receiver"/>
</dbReference>
<evidence type="ECO:0000313" key="4">
    <source>
        <dbReference type="EMBL" id="PXW87910.1"/>
    </source>
</evidence>